<dbReference type="AlphaFoldDB" id="A0A0C9XE27"/>
<gene>
    <name evidence="2" type="ORF">PISMIDRAFT_20347</name>
</gene>
<evidence type="ECO:0000313" key="3">
    <source>
        <dbReference type="Proteomes" id="UP000054018"/>
    </source>
</evidence>
<accession>A0A0C9XE27</accession>
<name>A0A0C9XE27_9AGAM</name>
<keyword evidence="3" id="KW-1185">Reference proteome</keyword>
<evidence type="ECO:0000256" key="1">
    <source>
        <dbReference type="SAM" id="MobiDB-lite"/>
    </source>
</evidence>
<protein>
    <submittedName>
        <fullName evidence="2">Uncharacterized protein</fullName>
    </submittedName>
</protein>
<proteinExistence type="predicted"/>
<feature type="region of interest" description="Disordered" evidence="1">
    <location>
        <begin position="63"/>
        <end position="110"/>
    </location>
</feature>
<dbReference type="HOGENOM" id="CLU_1732211_0_0_1"/>
<reference evidence="3" key="2">
    <citation type="submission" date="2015-01" db="EMBL/GenBank/DDBJ databases">
        <title>Evolutionary Origins and Diversification of the Mycorrhizal Mutualists.</title>
        <authorList>
            <consortium name="DOE Joint Genome Institute"/>
            <consortium name="Mycorrhizal Genomics Consortium"/>
            <person name="Kohler A."/>
            <person name="Kuo A."/>
            <person name="Nagy L.G."/>
            <person name="Floudas D."/>
            <person name="Copeland A."/>
            <person name="Barry K.W."/>
            <person name="Cichocki N."/>
            <person name="Veneault-Fourrey C."/>
            <person name="LaButti K."/>
            <person name="Lindquist E.A."/>
            <person name="Lipzen A."/>
            <person name="Lundell T."/>
            <person name="Morin E."/>
            <person name="Murat C."/>
            <person name="Riley R."/>
            <person name="Ohm R."/>
            <person name="Sun H."/>
            <person name="Tunlid A."/>
            <person name="Henrissat B."/>
            <person name="Grigoriev I.V."/>
            <person name="Hibbett D.S."/>
            <person name="Martin F."/>
        </authorList>
    </citation>
    <scope>NUCLEOTIDE SEQUENCE [LARGE SCALE GENOMIC DNA]</scope>
    <source>
        <strain evidence="3">441</strain>
    </source>
</reference>
<organism evidence="2 3">
    <name type="scientific">Pisolithus microcarpus 441</name>
    <dbReference type="NCBI Taxonomy" id="765257"/>
    <lineage>
        <taxon>Eukaryota</taxon>
        <taxon>Fungi</taxon>
        <taxon>Dikarya</taxon>
        <taxon>Basidiomycota</taxon>
        <taxon>Agaricomycotina</taxon>
        <taxon>Agaricomycetes</taxon>
        <taxon>Agaricomycetidae</taxon>
        <taxon>Boletales</taxon>
        <taxon>Sclerodermatineae</taxon>
        <taxon>Pisolithaceae</taxon>
        <taxon>Pisolithus</taxon>
    </lineage>
</organism>
<evidence type="ECO:0000313" key="2">
    <source>
        <dbReference type="EMBL" id="KIK10495.1"/>
    </source>
</evidence>
<reference evidence="2 3" key="1">
    <citation type="submission" date="2014-04" db="EMBL/GenBank/DDBJ databases">
        <authorList>
            <consortium name="DOE Joint Genome Institute"/>
            <person name="Kuo A."/>
            <person name="Kohler A."/>
            <person name="Costa M.D."/>
            <person name="Nagy L.G."/>
            <person name="Floudas D."/>
            <person name="Copeland A."/>
            <person name="Barry K.W."/>
            <person name="Cichocki N."/>
            <person name="Veneault-Fourrey C."/>
            <person name="LaButti K."/>
            <person name="Lindquist E.A."/>
            <person name="Lipzen A."/>
            <person name="Lundell T."/>
            <person name="Morin E."/>
            <person name="Murat C."/>
            <person name="Sun H."/>
            <person name="Tunlid A."/>
            <person name="Henrissat B."/>
            <person name="Grigoriev I.V."/>
            <person name="Hibbett D.S."/>
            <person name="Martin F."/>
            <person name="Nordberg H.P."/>
            <person name="Cantor M.N."/>
            <person name="Hua S.X."/>
        </authorList>
    </citation>
    <scope>NUCLEOTIDE SEQUENCE [LARGE SCALE GENOMIC DNA]</scope>
    <source>
        <strain evidence="2 3">441</strain>
    </source>
</reference>
<feature type="compositionally biased region" description="Acidic residues" evidence="1">
    <location>
        <begin position="78"/>
        <end position="94"/>
    </location>
</feature>
<dbReference type="EMBL" id="KN834639">
    <property type="protein sequence ID" value="KIK10495.1"/>
    <property type="molecule type" value="Genomic_DNA"/>
</dbReference>
<sequence>MSETLSMPSKTNQLRSGSLPTGKIRVLIRESTFEHSQDLEHVAKFEYSIVKMNTADAWTDPRRFPNNLLGDSTLPEGEQIEIPDDEPDVPEGEGVEQPSAESAIGRRKPPTRFRRQIVLERLVRVGRGPPPTFPQNQLFNFVAFDFQPRPE</sequence>
<dbReference type="Proteomes" id="UP000054018">
    <property type="component" value="Unassembled WGS sequence"/>
</dbReference>